<protein>
    <submittedName>
        <fullName evidence="1">Uncharacterized protein</fullName>
    </submittedName>
</protein>
<dbReference type="Proteomes" id="UP001055879">
    <property type="component" value="Linkage Group LG04"/>
</dbReference>
<dbReference type="EMBL" id="CM042050">
    <property type="protein sequence ID" value="KAI3735732.1"/>
    <property type="molecule type" value="Genomic_DNA"/>
</dbReference>
<proteinExistence type="predicted"/>
<keyword evidence="2" id="KW-1185">Reference proteome</keyword>
<reference evidence="2" key="1">
    <citation type="journal article" date="2022" name="Mol. Ecol. Resour.">
        <title>The genomes of chicory, endive, great burdock and yacon provide insights into Asteraceae palaeo-polyploidization history and plant inulin production.</title>
        <authorList>
            <person name="Fan W."/>
            <person name="Wang S."/>
            <person name="Wang H."/>
            <person name="Wang A."/>
            <person name="Jiang F."/>
            <person name="Liu H."/>
            <person name="Zhao H."/>
            <person name="Xu D."/>
            <person name="Zhang Y."/>
        </authorList>
    </citation>
    <scope>NUCLEOTIDE SEQUENCE [LARGE SCALE GENOMIC DNA]</scope>
    <source>
        <strain evidence="2">cv. Niubang</strain>
    </source>
</reference>
<reference evidence="1 2" key="2">
    <citation type="journal article" date="2022" name="Mol. Ecol. Resour.">
        <title>The genomes of chicory, endive, great burdock and yacon provide insights into Asteraceae paleo-polyploidization history and plant inulin production.</title>
        <authorList>
            <person name="Fan W."/>
            <person name="Wang S."/>
            <person name="Wang H."/>
            <person name="Wang A."/>
            <person name="Jiang F."/>
            <person name="Liu H."/>
            <person name="Zhao H."/>
            <person name="Xu D."/>
            <person name="Zhang Y."/>
        </authorList>
    </citation>
    <scope>NUCLEOTIDE SEQUENCE [LARGE SCALE GENOMIC DNA]</scope>
    <source>
        <strain evidence="2">cv. Niubang</strain>
    </source>
</reference>
<evidence type="ECO:0000313" key="1">
    <source>
        <dbReference type="EMBL" id="KAI3735732.1"/>
    </source>
</evidence>
<evidence type="ECO:0000313" key="2">
    <source>
        <dbReference type="Proteomes" id="UP001055879"/>
    </source>
</evidence>
<name>A0ACB9CNT2_ARCLA</name>
<comment type="caution">
    <text evidence="1">The sequence shown here is derived from an EMBL/GenBank/DDBJ whole genome shotgun (WGS) entry which is preliminary data.</text>
</comment>
<gene>
    <name evidence="1" type="ORF">L6452_15242</name>
</gene>
<sequence length="239" mass="27737">MLLDKQKEAGKALLAENDHWLNLSDEEEESDVDAHMYLLGIWPEGSDKGIAEGSITGRSVLEPIDIKSEYDPLVKRVRTECTLITIKAEVDDLDQRYLLHSVTQGDFHMGIESNQPKVNMLKRDQSLPNIENVSADTVLVNPEFRMVYKNGKGDKCFLRFSQIARYCDGTLMLLRDQLRSKIALHDKGSKKLEVRDRALIVRALETIEERMEYRNTLQKFEILFAIRRRYVPNWHQFKL</sequence>
<organism evidence="1 2">
    <name type="scientific">Arctium lappa</name>
    <name type="common">Greater burdock</name>
    <name type="synonym">Lappa major</name>
    <dbReference type="NCBI Taxonomy" id="4217"/>
    <lineage>
        <taxon>Eukaryota</taxon>
        <taxon>Viridiplantae</taxon>
        <taxon>Streptophyta</taxon>
        <taxon>Embryophyta</taxon>
        <taxon>Tracheophyta</taxon>
        <taxon>Spermatophyta</taxon>
        <taxon>Magnoliopsida</taxon>
        <taxon>eudicotyledons</taxon>
        <taxon>Gunneridae</taxon>
        <taxon>Pentapetalae</taxon>
        <taxon>asterids</taxon>
        <taxon>campanulids</taxon>
        <taxon>Asterales</taxon>
        <taxon>Asteraceae</taxon>
        <taxon>Carduoideae</taxon>
        <taxon>Cardueae</taxon>
        <taxon>Arctiinae</taxon>
        <taxon>Arctium</taxon>
    </lineage>
</organism>
<accession>A0ACB9CNT2</accession>